<comment type="caution">
    <text evidence="1">The sequence shown here is derived from an EMBL/GenBank/DDBJ whole genome shotgun (WGS) entry which is preliminary data.</text>
</comment>
<gene>
    <name evidence="1" type="ORF">ACFQNJ_12020</name>
</gene>
<evidence type="ECO:0000313" key="1">
    <source>
        <dbReference type="EMBL" id="MFC7435233.1"/>
    </source>
</evidence>
<proteinExistence type="predicted"/>
<dbReference type="InterPro" id="IPR010982">
    <property type="entry name" value="Lambda_DNA-bd_dom_sf"/>
</dbReference>
<dbReference type="SUPFAM" id="SSF47413">
    <property type="entry name" value="lambda repressor-like DNA-binding domains"/>
    <property type="match status" value="1"/>
</dbReference>
<sequence>MPMRSPAVDTLPSAVEAALRKLGADLSIARKRRKQSLANWAARLNVSVPTLSKMEKGDPSVSAGVYATALWLMQRHEALGGLADPQVDLGALESEVQAAVQRGVRRTHA</sequence>
<evidence type="ECO:0000313" key="2">
    <source>
        <dbReference type="Proteomes" id="UP001596495"/>
    </source>
</evidence>
<keyword evidence="2" id="KW-1185">Reference proteome</keyword>
<organism evidence="1 2">
    <name type="scientific">Hydrogenophaga bisanensis</name>
    <dbReference type="NCBI Taxonomy" id="439611"/>
    <lineage>
        <taxon>Bacteria</taxon>
        <taxon>Pseudomonadati</taxon>
        <taxon>Pseudomonadota</taxon>
        <taxon>Betaproteobacteria</taxon>
        <taxon>Burkholderiales</taxon>
        <taxon>Comamonadaceae</taxon>
        <taxon>Hydrogenophaga</taxon>
    </lineage>
</organism>
<protein>
    <submittedName>
        <fullName evidence="1">Helix-turn-helix domain-containing protein</fullName>
    </submittedName>
</protein>
<name>A0ABW2RAY1_9BURK</name>
<dbReference type="RefSeq" id="WP_382257597.1">
    <property type="nucleotide sequence ID" value="NZ_JBHTBX010000007.1"/>
</dbReference>
<dbReference type="Proteomes" id="UP001596495">
    <property type="component" value="Unassembled WGS sequence"/>
</dbReference>
<accession>A0ABW2RAY1</accession>
<reference evidence="2" key="1">
    <citation type="journal article" date="2019" name="Int. J. Syst. Evol. Microbiol.">
        <title>The Global Catalogue of Microorganisms (GCM) 10K type strain sequencing project: providing services to taxonomists for standard genome sequencing and annotation.</title>
        <authorList>
            <consortium name="The Broad Institute Genomics Platform"/>
            <consortium name="The Broad Institute Genome Sequencing Center for Infectious Disease"/>
            <person name="Wu L."/>
            <person name="Ma J."/>
        </authorList>
    </citation>
    <scope>NUCLEOTIDE SEQUENCE [LARGE SCALE GENOMIC DNA]</scope>
    <source>
        <strain evidence="2">CCUG 54518</strain>
    </source>
</reference>
<dbReference type="EMBL" id="JBHTBX010000007">
    <property type="protein sequence ID" value="MFC7435233.1"/>
    <property type="molecule type" value="Genomic_DNA"/>
</dbReference>
<dbReference type="Gene3D" id="1.10.260.40">
    <property type="entry name" value="lambda repressor-like DNA-binding domains"/>
    <property type="match status" value="1"/>
</dbReference>